<dbReference type="InterPro" id="IPR026983">
    <property type="entry name" value="DHC"/>
</dbReference>
<dbReference type="InterPro" id="IPR024317">
    <property type="entry name" value="Dynein_heavy_chain_D4_dom"/>
</dbReference>
<feature type="domain" description="Dynein heavy chain 3 AAA+ lid" evidence="3">
    <location>
        <begin position="3"/>
        <end position="71"/>
    </location>
</feature>
<dbReference type="GO" id="GO:0030286">
    <property type="term" value="C:dynein complex"/>
    <property type="evidence" value="ECO:0007669"/>
    <property type="project" value="InterPro"/>
</dbReference>
<proteinExistence type="inferred from homology"/>
<evidence type="ECO:0008006" key="6">
    <source>
        <dbReference type="Google" id="ProtNLM"/>
    </source>
</evidence>
<dbReference type="Pfam" id="PF12780">
    <property type="entry name" value="AAA_8"/>
    <property type="match status" value="1"/>
</dbReference>
<keyword evidence="5" id="KW-1185">Reference proteome</keyword>
<feature type="domain" description="Dynein heavy chain AAA module D4" evidence="2">
    <location>
        <begin position="115"/>
        <end position="164"/>
    </location>
</feature>
<dbReference type="GO" id="GO:0051959">
    <property type="term" value="F:dynein light intermediate chain binding"/>
    <property type="evidence" value="ECO:0007669"/>
    <property type="project" value="InterPro"/>
</dbReference>
<dbReference type="Gene3D" id="1.20.920.30">
    <property type="match status" value="1"/>
</dbReference>
<sequence length="165" mass="18529">MEFCSSFKGIIFTSGETVPTANHLIRLYIHEATRVYSDKLISAEDKNTFQQLLKESLRKNIAEMDENIIFAEPMIYCHFAEGIGEPKYMPIKDWQQLTKLLDEALVNYNELVAAMNLVLFEDAMYQVCQINRILESPRGNALLVGVGGSGKQSLSSLASFISGLE</sequence>
<evidence type="ECO:0000313" key="5">
    <source>
        <dbReference type="Proteomes" id="UP000752696"/>
    </source>
</evidence>
<dbReference type="EMBL" id="CAJDYZ010006348">
    <property type="protein sequence ID" value="CAD1473268.1"/>
    <property type="molecule type" value="Genomic_DNA"/>
</dbReference>
<evidence type="ECO:0000259" key="2">
    <source>
        <dbReference type="Pfam" id="PF12780"/>
    </source>
</evidence>
<dbReference type="Gene3D" id="3.40.50.300">
    <property type="entry name" value="P-loop containing nucleotide triphosphate hydrolases"/>
    <property type="match status" value="1"/>
</dbReference>
<dbReference type="GO" id="GO:0007018">
    <property type="term" value="P:microtubule-based movement"/>
    <property type="evidence" value="ECO:0007669"/>
    <property type="project" value="InterPro"/>
</dbReference>
<comment type="caution">
    <text evidence="4">The sequence shown here is derived from an EMBL/GenBank/DDBJ whole genome shotgun (WGS) entry which is preliminary data.</text>
</comment>
<evidence type="ECO:0000313" key="4">
    <source>
        <dbReference type="EMBL" id="CAD1473268.1"/>
    </source>
</evidence>
<dbReference type="GO" id="GO:0045505">
    <property type="term" value="F:dynein intermediate chain binding"/>
    <property type="evidence" value="ECO:0007669"/>
    <property type="project" value="InterPro"/>
</dbReference>
<evidence type="ECO:0000259" key="3">
    <source>
        <dbReference type="Pfam" id="PF17857"/>
    </source>
</evidence>
<dbReference type="PANTHER" id="PTHR46961">
    <property type="entry name" value="DYNEIN HEAVY CHAIN 1, AXONEMAL-LIKE PROTEIN"/>
    <property type="match status" value="1"/>
</dbReference>
<reference evidence="4" key="1">
    <citation type="submission" date="2020-07" db="EMBL/GenBank/DDBJ databases">
        <authorList>
            <person name="Nazaruddin N."/>
        </authorList>
    </citation>
    <scope>NUCLEOTIDE SEQUENCE</scope>
</reference>
<protein>
    <recommendedName>
        <fullName evidence="6">Dynein heavy chain AAA module D4 domain-containing protein</fullName>
    </recommendedName>
</protein>
<accession>A0A6V7H2G7</accession>
<feature type="non-terminal residue" evidence="4">
    <location>
        <position position="1"/>
    </location>
</feature>
<gene>
    <name evidence="4" type="ORF">MHI_LOCUS368509</name>
</gene>
<dbReference type="InterPro" id="IPR041589">
    <property type="entry name" value="DNAH3_AAA_lid_1"/>
</dbReference>
<evidence type="ECO:0000256" key="1">
    <source>
        <dbReference type="ARBA" id="ARBA00008887"/>
    </source>
</evidence>
<name>A0A6V7H2G7_9HYME</name>
<comment type="similarity">
    <text evidence="1">Belongs to the dynein heavy chain family.</text>
</comment>
<dbReference type="Pfam" id="PF17857">
    <property type="entry name" value="AAA_lid_1"/>
    <property type="match status" value="1"/>
</dbReference>
<dbReference type="InterPro" id="IPR027417">
    <property type="entry name" value="P-loop_NTPase"/>
</dbReference>
<dbReference type="OrthoDB" id="10251809at2759"/>
<dbReference type="AlphaFoldDB" id="A0A6V7H2G7"/>
<organism evidence="4 5">
    <name type="scientific">Heterotrigona itama</name>
    <dbReference type="NCBI Taxonomy" id="395501"/>
    <lineage>
        <taxon>Eukaryota</taxon>
        <taxon>Metazoa</taxon>
        <taxon>Ecdysozoa</taxon>
        <taxon>Arthropoda</taxon>
        <taxon>Hexapoda</taxon>
        <taxon>Insecta</taxon>
        <taxon>Pterygota</taxon>
        <taxon>Neoptera</taxon>
        <taxon>Endopterygota</taxon>
        <taxon>Hymenoptera</taxon>
        <taxon>Apocrita</taxon>
        <taxon>Aculeata</taxon>
        <taxon>Apoidea</taxon>
        <taxon>Anthophila</taxon>
        <taxon>Apidae</taxon>
        <taxon>Heterotrigona</taxon>
    </lineage>
</organism>
<dbReference type="PANTHER" id="PTHR46961:SF20">
    <property type="entry name" value="LOW QUALITY PROTEIN: DYNEIN BETA CHAIN, CILIARY-LIKE"/>
    <property type="match status" value="1"/>
</dbReference>
<dbReference type="Proteomes" id="UP000752696">
    <property type="component" value="Unassembled WGS sequence"/>
</dbReference>